<protein>
    <recommendedName>
        <fullName evidence="3">BPTI/Kunitz inhibitor domain-containing protein</fullName>
    </recommendedName>
</protein>
<proteinExistence type="predicted"/>
<dbReference type="PRINTS" id="PR00759">
    <property type="entry name" value="BASICPTASE"/>
</dbReference>
<dbReference type="CDD" id="cd22632">
    <property type="entry name" value="Kunitz_ELP-like"/>
    <property type="match status" value="1"/>
</dbReference>
<evidence type="ECO:0000313" key="4">
    <source>
        <dbReference type="Ensembl" id="ENSSSUP00005026825.1"/>
    </source>
</evidence>
<dbReference type="SUPFAM" id="SSF57362">
    <property type="entry name" value="BPTI-like"/>
    <property type="match status" value="1"/>
</dbReference>
<evidence type="ECO:0000259" key="3">
    <source>
        <dbReference type="PROSITE" id="PS50279"/>
    </source>
</evidence>
<dbReference type="Proteomes" id="UP000472268">
    <property type="component" value="Chromosome 12"/>
</dbReference>
<dbReference type="InterPro" id="IPR050098">
    <property type="entry name" value="TFPI/VKTCI-like"/>
</dbReference>
<sequence>MNFISLFLALCFPFCLVGIANSEKTSAHLRQEAPQELLPTLPAVCRLPPARGPCRGHFHRYFHNSTASECEHFTYGGCRGNANNFETAEICRRVCKPHGTR</sequence>
<dbReference type="CTD" id="10816"/>
<reference evidence="4 5" key="1">
    <citation type="submission" date="2019-05" db="EMBL/GenBank/DDBJ databases">
        <title>A Chromosome-scale Meerkat (S. suricatta) Genome Assembly.</title>
        <authorList>
            <person name="Dudchenko O."/>
            <person name="Lieberman Aiden E."/>
            <person name="Tung J."/>
            <person name="Barreiro L.B."/>
            <person name="Clutton-Brock T.H."/>
        </authorList>
    </citation>
    <scope>NUCLEOTIDE SEQUENCE [LARGE SCALE GENOMIC DNA]</scope>
</reference>
<dbReference type="GeneID" id="115274667"/>
<keyword evidence="2" id="KW-0732">Signal</keyword>
<evidence type="ECO:0000256" key="1">
    <source>
        <dbReference type="ARBA" id="ARBA00023157"/>
    </source>
</evidence>
<feature type="signal peptide" evidence="2">
    <location>
        <begin position="1"/>
        <end position="22"/>
    </location>
</feature>
<dbReference type="Gene3D" id="4.10.410.10">
    <property type="entry name" value="Pancreatic trypsin inhibitor Kunitz domain"/>
    <property type="match status" value="1"/>
</dbReference>
<dbReference type="SMART" id="SM00131">
    <property type="entry name" value="KU"/>
    <property type="match status" value="1"/>
</dbReference>
<dbReference type="InterPro" id="IPR036880">
    <property type="entry name" value="Kunitz_BPTI_sf"/>
</dbReference>
<keyword evidence="5" id="KW-1185">Reference proteome</keyword>
<evidence type="ECO:0000256" key="2">
    <source>
        <dbReference type="SAM" id="SignalP"/>
    </source>
</evidence>
<evidence type="ECO:0000313" key="5">
    <source>
        <dbReference type="Proteomes" id="UP000472268"/>
    </source>
</evidence>
<reference evidence="4" key="3">
    <citation type="submission" date="2025-09" db="UniProtKB">
        <authorList>
            <consortium name="Ensembl"/>
        </authorList>
    </citation>
    <scope>IDENTIFICATION</scope>
</reference>
<reference evidence="4" key="2">
    <citation type="submission" date="2025-08" db="UniProtKB">
        <authorList>
            <consortium name="Ensembl"/>
        </authorList>
    </citation>
    <scope>IDENTIFICATION</scope>
</reference>
<dbReference type="Ensembl" id="ENSSSUT00005030667.1">
    <property type="protein sequence ID" value="ENSSSUP00005026825.1"/>
    <property type="gene ID" value="ENSSSUG00005017389.1"/>
</dbReference>
<dbReference type="RefSeq" id="XP_029773937.1">
    <property type="nucleotide sequence ID" value="XM_029918077.1"/>
</dbReference>
<dbReference type="GO" id="GO:0005615">
    <property type="term" value="C:extracellular space"/>
    <property type="evidence" value="ECO:0007669"/>
    <property type="project" value="TreeGrafter"/>
</dbReference>
<name>A0A673V001_SURSU</name>
<dbReference type="PANTHER" id="PTHR10083">
    <property type="entry name" value="KUNITZ-TYPE PROTEASE INHIBITOR-RELATED"/>
    <property type="match status" value="1"/>
</dbReference>
<keyword evidence="1" id="KW-1015">Disulfide bond</keyword>
<dbReference type="AlphaFoldDB" id="A0A673V001"/>
<feature type="chain" id="PRO_5025576109" description="BPTI/Kunitz inhibitor domain-containing protein" evidence="2">
    <location>
        <begin position="23"/>
        <end position="101"/>
    </location>
</feature>
<accession>A0A673V001</accession>
<gene>
    <name evidence="4" type="primary">SPINT3</name>
</gene>
<feature type="domain" description="BPTI/Kunitz inhibitor" evidence="3">
    <location>
        <begin position="45"/>
        <end position="95"/>
    </location>
</feature>
<organism evidence="4 5">
    <name type="scientific">Suricata suricatta</name>
    <name type="common">Meerkat</name>
    <dbReference type="NCBI Taxonomy" id="37032"/>
    <lineage>
        <taxon>Eukaryota</taxon>
        <taxon>Metazoa</taxon>
        <taxon>Chordata</taxon>
        <taxon>Craniata</taxon>
        <taxon>Vertebrata</taxon>
        <taxon>Euteleostomi</taxon>
        <taxon>Mammalia</taxon>
        <taxon>Eutheria</taxon>
        <taxon>Laurasiatheria</taxon>
        <taxon>Carnivora</taxon>
        <taxon>Feliformia</taxon>
        <taxon>Herpestidae</taxon>
        <taxon>Suricata</taxon>
    </lineage>
</organism>
<dbReference type="PROSITE" id="PS50279">
    <property type="entry name" value="BPTI_KUNITZ_2"/>
    <property type="match status" value="1"/>
</dbReference>
<dbReference type="GO" id="GO:0004867">
    <property type="term" value="F:serine-type endopeptidase inhibitor activity"/>
    <property type="evidence" value="ECO:0007669"/>
    <property type="project" value="InterPro"/>
</dbReference>
<dbReference type="Pfam" id="PF00014">
    <property type="entry name" value="Kunitz_BPTI"/>
    <property type="match status" value="1"/>
</dbReference>
<dbReference type="PROSITE" id="PS00280">
    <property type="entry name" value="BPTI_KUNITZ_1"/>
    <property type="match status" value="1"/>
</dbReference>
<dbReference type="InterPro" id="IPR020901">
    <property type="entry name" value="Prtase_inh_Kunz-CS"/>
</dbReference>
<dbReference type="PANTHER" id="PTHR10083:SF380">
    <property type="entry name" value="COLOSTRUM TRYPSIN INHIBITOR"/>
    <property type="match status" value="1"/>
</dbReference>
<dbReference type="InterPro" id="IPR002223">
    <property type="entry name" value="Kunitz_BPTI"/>
</dbReference>
<dbReference type="FunFam" id="4.10.410.10:FF:000004">
    <property type="entry name" value="Tissue factor pathway inhibitor"/>
    <property type="match status" value="1"/>
</dbReference>